<feature type="transmembrane region" description="Helical" evidence="5">
    <location>
        <begin position="1160"/>
        <end position="1185"/>
    </location>
</feature>
<dbReference type="Pfam" id="PF01566">
    <property type="entry name" value="Nramp"/>
    <property type="match status" value="2"/>
</dbReference>
<evidence type="ECO:0000256" key="5">
    <source>
        <dbReference type="SAM" id="Phobius"/>
    </source>
</evidence>
<evidence type="ECO:0000256" key="3">
    <source>
        <dbReference type="ARBA" id="ARBA00022989"/>
    </source>
</evidence>
<organism evidence="6 7">
    <name type="scientific">Symbiodinium microadriaticum</name>
    <name type="common">Dinoflagellate</name>
    <name type="synonym">Zooxanthella microadriatica</name>
    <dbReference type="NCBI Taxonomy" id="2951"/>
    <lineage>
        <taxon>Eukaryota</taxon>
        <taxon>Sar</taxon>
        <taxon>Alveolata</taxon>
        <taxon>Dinophyceae</taxon>
        <taxon>Suessiales</taxon>
        <taxon>Symbiodiniaceae</taxon>
        <taxon>Symbiodinium</taxon>
    </lineage>
</organism>
<dbReference type="OrthoDB" id="409848at2759"/>
<protein>
    <submittedName>
        <fullName evidence="6">Uncharacterized protein</fullName>
    </submittedName>
</protein>
<evidence type="ECO:0000256" key="4">
    <source>
        <dbReference type="ARBA" id="ARBA00023136"/>
    </source>
</evidence>
<feature type="transmembrane region" description="Helical" evidence="5">
    <location>
        <begin position="1807"/>
        <end position="1832"/>
    </location>
</feature>
<dbReference type="PANTHER" id="PTHR38360">
    <property type="entry name" value="OS03G0120000 PROTEIN"/>
    <property type="match status" value="1"/>
</dbReference>
<keyword evidence="4 5" id="KW-0472">Membrane</keyword>
<feature type="transmembrane region" description="Helical" evidence="5">
    <location>
        <begin position="1888"/>
        <end position="1906"/>
    </location>
</feature>
<evidence type="ECO:0000313" key="7">
    <source>
        <dbReference type="Proteomes" id="UP000186817"/>
    </source>
</evidence>
<dbReference type="GO" id="GO:0016020">
    <property type="term" value="C:membrane"/>
    <property type="evidence" value="ECO:0007669"/>
    <property type="project" value="UniProtKB-SubCell"/>
</dbReference>
<feature type="transmembrane region" description="Helical" evidence="5">
    <location>
        <begin position="26"/>
        <end position="49"/>
    </location>
</feature>
<gene>
    <name evidence="6" type="ORF">AK812_SmicGene27412</name>
</gene>
<accession>A0A1Q9D6X6</accession>
<keyword evidence="7" id="KW-1185">Reference proteome</keyword>
<feature type="transmembrane region" description="Helical" evidence="5">
    <location>
        <begin position="1918"/>
        <end position="1940"/>
    </location>
</feature>
<sequence>MGPAVSQKVKERAAHVESGVAAVGRLWGLSNAVAVMLAAVVILAAVVGLRYRQIEALGIAFGLCELVFDKGQNRGCSLAGKCITRIHSDLETEAECGHTRRAAPWLVTPAAQARRAASPLLVALPGSSGIRRKQHLGREIKTAPLAASPVRRRSAMLWQKGEPEQIPSKKPMAWVQPEEPPLALSRYPTERAAKIRQALKPRIPERAEAFLAIRLDAFGFEQWHGASEWSQEQVGRLARRARAAFGDAPADTDTLGAVLQAMPRGELRRLYWAAADILEVDAPSETDGSVDEDWQVIDLTLRLMAAMAGGPEFLMLCPLLLQGPIPDDRTHDTDHAEDKVPAVQQDCPVAMNKQFHGARRRPSIGYAKSQSTNICVLCSPLVLRATDWLEPNSEEEATFSAFNLRPGMSLQSLIQRALELRVNRALDGKHPAAKSNATLASSESVCSTKETEESPMWQRKDSILSQGDVDLLCHLGSYRYEMSSAAKVPEKRDVMCEIDQCIFGQLIVVVIALHSLPYATQSPEDLEVFTMFWYHPAPAEVFKGSFTGTADPEYLKLISANIGAVIMPWMIYFQQSAVVARRMTTGRELSEERTGTLIGSFLTQLIMIGALVTLAAAHSVSRDLRSTQNYRKMRKLPGLTSIFAQDLKKFSRCPAATMRAMQAALLLLVGTLASADPCPPNAAPFIRPEGITDGETVQFANAFTVTYYSTYKVIKYNAALTELRSGWPNPVLRGQAPPDLVLYECGTTQPTTSFNDVSEDAWFFSVPISKLAFYGTNPVHFFEMLSVTEAIILHDLTYTGSPCMQLLEVCTPGLHASSSSSDWVPLAMDADAVFTDAWGGGASNTTKDVVFAMSVDSGILPRAEWIRFVALFFNLEVTAGEIFRKVVADYRSLQSEADRLAAARVTGVPSVAWVTHQGCSDVVCDGVTPGSWRQKADGNWCRCGMFYLFSNSLFKRDITQDAGARLLPMPGQAADGCTLTTNSDGSGTYECNQDGLEHYLQHLASADVIIDETYRLNHADYTLDDFISSFSLGGSSVTLKAREAQAVYRVDGSVSDPNPWTGHVGSGWFEQMPAQPQTLLSDLMHALYGDAFAGPCGLTYMRNLYSSQTRDPQEHSDCPLYDAGGSHDCAGIHAYEHQVHLCAIPANPPASDSDTGPDPLALGLGLGLGIPLVLLVVGIAAYFFCFRKPTPTPASPSPVAGGAAVVGAFNVSAAADLQERRTGLQMVTSSQNYRKMRKHPALTSIFAQDLKKFSRCPAATMRAMQAALLLLVGTLASADPCPPNAAPFIRPEGITDGETVQFANAFTVTYYSTYKVIKYNAALTELRSGWPNPVLRGQAPPDLVLYECGTTQPTTSFNDVSEDAWFFSVPISKLAFYGTNPVHFFEMLSVTEAIILHDLTYTGSPCMQLLEVCTPGLHASSSSSDWVPLAMDADAVFTDAWGGGASNTTKDVVFAMSVDSGILPRAEWIRFVALFFNLEVTAGEIFRKVVADYRSLQSEADRLAAARVTGVPSVAWVTHQGCSDVVCDGVTPGSWRQKADGNWCRCGMFYLFSNSLFKRDITQDAGARLLPMPGQAADGCTLTTNSDGSGTYECNQDGLEHYLQHLASADVIIDETYRLNHADYTLDDFISSFSLGGSSVTLKAREAQAVYRVDGSVSDPNPWTGHVGSGWFEQMPAQPQTLLSDLMHALYGDAFAGPCGLTYMRNLYSSQTRDPQEHSDCPLYDAGGSHDCAGIHAYEHQVHLCAIPANPPASDSDTGPDPLALGLGLGLGIPLVLLVAFDVSAAADLKDIVSALSPAFGPFVSKLLISFAFLGGSLCASFVVALAGTWALCEALSLEDTFALEQTPTEAPFFYGSFACVVLFGVVVLLSGINVVKLNVMVELLDGILMPVAVGFLYLLATSKTLPEQIRVKGLYKWVLGIVFAAVACVSLVSAFASYLTDSDDGKTL</sequence>
<proteinExistence type="predicted"/>
<dbReference type="InterPro" id="IPR001046">
    <property type="entry name" value="NRAMP_fam"/>
</dbReference>
<keyword evidence="2 5" id="KW-0812">Transmembrane</keyword>
<dbReference type="PANTHER" id="PTHR38360:SF1">
    <property type="entry name" value="F12P19.7"/>
    <property type="match status" value="1"/>
</dbReference>
<dbReference type="EMBL" id="LSRX01000686">
    <property type="protein sequence ID" value="OLP90949.1"/>
    <property type="molecule type" value="Genomic_DNA"/>
</dbReference>
<dbReference type="GO" id="GO:0046873">
    <property type="term" value="F:metal ion transmembrane transporter activity"/>
    <property type="evidence" value="ECO:0007669"/>
    <property type="project" value="InterPro"/>
</dbReference>
<name>A0A1Q9D6X6_SYMMI</name>
<keyword evidence="3 5" id="KW-1133">Transmembrane helix</keyword>
<comment type="caution">
    <text evidence="6">The sequence shown here is derived from an EMBL/GenBank/DDBJ whole genome shotgun (WGS) entry which is preliminary data.</text>
</comment>
<evidence type="ECO:0000313" key="6">
    <source>
        <dbReference type="EMBL" id="OLP90949.1"/>
    </source>
</evidence>
<evidence type="ECO:0000256" key="2">
    <source>
        <dbReference type="ARBA" id="ARBA00022692"/>
    </source>
</evidence>
<dbReference type="Proteomes" id="UP000186817">
    <property type="component" value="Unassembled WGS sequence"/>
</dbReference>
<feature type="transmembrane region" description="Helical" evidence="5">
    <location>
        <begin position="1853"/>
        <end position="1876"/>
    </location>
</feature>
<evidence type="ECO:0000256" key="1">
    <source>
        <dbReference type="ARBA" id="ARBA00004141"/>
    </source>
</evidence>
<comment type="subcellular location">
    <subcellularLocation>
        <location evidence="1">Membrane</location>
        <topology evidence="1">Multi-pass membrane protein</topology>
    </subcellularLocation>
</comment>
<reference evidence="6 7" key="1">
    <citation type="submission" date="2016-02" db="EMBL/GenBank/DDBJ databases">
        <title>Genome analysis of coral dinoflagellate symbionts highlights evolutionary adaptations to a symbiotic lifestyle.</title>
        <authorList>
            <person name="Aranda M."/>
            <person name="Li Y."/>
            <person name="Liew Y.J."/>
            <person name="Baumgarten S."/>
            <person name="Simakov O."/>
            <person name="Wilson M."/>
            <person name="Piel J."/>
            <person name="Ashoor H."/>
            <person name="Bougouffa S."/>
            <person name="Bajic V.B."/>
            <person name="Ryu T."/>
            <person name="Ravasi T."/>
            <person name="Bayer T."/>
            <person name="Micklem G."/>
            <person name="Kim H."/>
            <person name="Bhak J."/>
            <person name="Lajeunesse T.C."/>
            <person name="Voolstra C.R."/>
        </authorList>
    </citation>
    <scope>NUCLEOTIDE SEQUENCE [LARGE SCALE GENOMIC DNA]</scope>
    <source>
        <strain evidence="6 7">CCMP2467</strain>
    </source>
</reference>